<gene>
    <name evidence="1" type="ORF">C8A03DRAFT_18577</name>
</gene>
<protein>
    <submittedName>
        <fullName evidence="1">Uncharacterized protein</fullName>
    </submittedName>
</protein>
<name>A0AAN7HB59_9PEZI</name>
<evidence type="ECO:0000313" key="1">
    <source>
        <dbReference type="EMBL" id="KAK4234544.1"/>
    </source>
</evidence>
<keyword evidence="2" id="KW-1185">Reference proteome</keyword>
<feature type="non-terminal residue" evidence="1">
    <location>
        <position position="1"/>
    </location>
</feature>
<accession>A0AAN7HB59</accession>
<organism evidence="1 2">
    <name type="scientific">Achaetomium macrosporum</name>
    <dbReference type="NCBI Taxonomy" id="79813"/>
    <lineage>
        <taxon>Eukaryota</taxon>
        <taxon>Fungi</taxon>
        <taxon>Dikarya</taxon>
        <taxon>Ascomycota</taxon>
        <taxon>Pezizomycotina</taxon>
        <taxon>Sordariomycetes</taxon>
        <taxon>Sordariomycetidae</taxon>
        <taxon>Sordariales</taxon>
        <taxon>Chaetomiaceae</taxon>
        <taxon>Achaetomium</taxon>
    </lineage>
</organism>
<dbReference type="Proteomes" id="UP001303760">
    <property type="component" value="Unassembled WGS sequence"/>
</dbReference>
<proteinExistence type="predicted"/>
<dbReference type="AlphaFoldDB" id="A0AAN7HB59"/>
<sequence>RDRVAATWNLDNQMRCTAIAIYIFTNHDPGFDICKQCLSSRSRGPAIQCHRPGMPYMDGACTNCYYSGYGAQCSFRQGISQYCFSILVHTDWF</sequence>
<comment type="caution">
    <text evidence="1">The sequence shown here is derived from an EMBL/GenBank/DDBJ whole genome shotgun (WGS) entry which is preliminary data.</text>
</comment>
<reference evidence="1" key="1">
    <citation type="journal article" date="2023" name="Mol. Phylogenet. Evol.">
        <title>Genome-scale phylogeny and comparative genomics of the fungal order Sordariales.</title>
        <authorList>
            <person name="Hensen N."/>
            <person name="Bonometti L."/>
            <person name="Westerberg I."/>
            <person name="Brannstrom I.O."/>
            <person name="Guillou S."/>
            <person name="Cros-Aarteil S."/>
            <person name="Calhoun S."/>
            <person name="Haridas S."/>
            <person name="Kuo A."/>
            <person name="Mondo S."/>
            <person name="Pangilinan J."/>
            <person name="Riley R."/>
            <person name="LaButti K."/>
            <person name="Andreopoulos B."/>
            <person name="Lipzen A."/>
            <person name="Chen C."/>
            <person name="Yan M."/>
            <person name="Daum C."/>
            <person name="Ng V."/>
            <person name="Clum A."/>
            <person name="Steindorff A."/>
            <person name="Ohm R.A."/>
            <person name="Martin F."/>
            <person name="Silar P."/>
            <person name="Natvig D.O."/>
            <person name="Lalanne C."/>
            <person name="Gautier V."/>
            <person name="Ament-Velasquez S.L."/>
            <person name="Kruys A."/>
            <person name="Hutchinson M.I."/>
            <person name="Powell A.J."/>
            <person name="Barry K."/>
            <person name="Miller A.N."/>
            <person name="Grigoriev I.V."/>
            <person name="Debuchy R."/>
            <person name="Gladieux P."/>
            <person name="Hiltunen Thoren M."/>
            <person name="Johannesson H."/>
        </authorList>
    </citation>
    <scope>NUCLEOTIDE SEQUENCE</scope>
    <source>
        <strain evidence="1">CBS 532.94</strain>
    </source>
</reference>
<evidence type="ECO:0000313" key="2">
    <source>
        <dbReference type="Proteomes" id="UP001303760"/>
    </source>
</evidence>
<dbReference type="Pfam" id="PF12511">
    <property type="entry name" value="DUF3716"/>
    <property type="match status" value="1"/>
</dbReference>
<dbReference type="EMBL" id="MU860356">
    <property type="protein sequence ID" value="KAK4234544.1"/>
    <property type="molecule type" value="Genomic_DNA"/>
</dbReference>
<dbReference type="InterPro" id="IPR022190">
    <property type="entry name" value="DUF3716"/>
</dbReference>
<reference evidence="1" key="2">
    <citation type="submission" date="2023-05" db="EMBL/GenBank/DDBJ databases">
        <authorList>
            <consortium name="Lawrence Berkeley National Laboratory"/>
            <person name="Steindorff A."/>
            <person name="Hensen N."/>
            <person name="Bonometti L."/>
            <person name="Westerberg I."/>
            <person name="Brannstrom I.O."/>
            <person name="Guillou S."/>
            <person name="Cros-Aarteil S."/>
            <person name="Calhoun S."/>
            <person name="Haridas S."/>
            <person name="Kuo A."/>
            <person name="Mondo S."/>
            <person name="Pangilinan J."/>
            <person name="Riley R."/>
            <person name="Labutti K."/>
            <person name="Andreopoulos B."/>
            <person name="Lipzen A."/>
            <person name="Chen C."/>
            <person name="Yanf M."/>
            <person name="Daum C."/>
            <person name="Ng V."/>
            <person name="Clum A."/>
            <person name="Ohm R."/>
            <person name="Martin F."/>
            <person name="Silar P."/>
            <person name="Natvig D."/>
            <person name="Lalanne C."/>
            <person name="Gautier V."/>
            <person name="Ament-Velasquez S.L."/>
            <person name="Kruys A."/>
            <person name="Hutchinson M.I."/>
            <person name="Powell A.J."/>
            <person name="Barry K."/>
            <person name="Miller A.N."/>
            <person name="Grigoriev I.V."/>
            <person name="Debuchy R."/>
            <person name="Gladieux P."/>
            <person name="Thoren M.H."/>
            <person name="Johannesson H."/>
        </authorList>
    </citation>
    <scope>NUCLEOTIDE SEQUENCE</scope>
    <source>
        <strain evidence="1">CBS 532.94</strain>
    </source>
</reference>